<evidence type="ECO:0000256" key="1">
    <source>
        <dbReference type="ARBA" id="ARBA00022729"/>
    </source>
</evidence>
<reference evidence="3 4" key="1">
    <citation type="submission" date="2020-10" db="EMBL/GenBank/DDBJ databases">
        <title>Streptomyces ferrugineus complate genome analysis.</title>
        <authorList>
            <person name="Anwar N."/>
        </authorList>
    </citation>
    <scope>NUCLEOTIDE SEQUENCE [LARGE SCALE GENOMIC DNA]</scope>
    <source>
        <strain evidence="3 4">CCTCC AA2014009</strain>
    </source>
</reference>
<dbReference type="KEGG" id="sfeu:IM697_06955"/>
<dbReference type="InterPro" id="IPR014337">
    <property type="entry name" value="Ectoine_EhuB"/>
</dbReference>
<dbReference type="SMART" id="SM00062">
    <property type="entry name" value="PBPb"/>
    <property type="match status" value="1"/>
</dbReference>
<dbReference type="NCBIfam" id="TIGR02995">
    <property type="entry name" value="ectoine_ehuB"/>
    <property type="match status" value="1"/>
</dbReference>
<keyword evidence="4" id="KW-1185">Reference proteome</keyword>
<dbReference type="AlphaFoldDB" id="A0A7M2SP66"/>
<dbReference type="GO" id="GO:0033294">
    <property type="term" value="F:ectoine binding"/>
    <property type="evidence" value="ECO:0007669"/>
    <property type="project" value="InterPro"/>
</dbReference>
<dbReference type="PANTHER" id="PTHR35936">
    <property type="entry name" value="MEMBRANE-BOUND LYTIC MUREIN TRANSGLYCOSYLASE F"/>
    <property type="match status" value="1"/>
</dbReference>
<dbReference type="GO" id="GO:0051470">
    <property type="term" value="P:ectoine transmembrane transport"/>
    <property type="evidence" value="ECO:0007669"/>
    <property type="project" value="InterPro"/>
</dbReference>
<accession>A0A7M2SP66</accession>
<name>A0A7M2SP66_9ACTN</name>
<dbReference type="Pfam" id="PF00497">
    <property type="entry name" value="SBP_bac_3"/>
    <property type="match status" value="1"/>
</dbReference>
<evidence type="ECO:0000313" key="4">
    <source>
        <dbReference type="Proteomes" id="UP000594205"/>
    </source>
</evidence>
<dbReference type="Proteomes" id="UP000594205">
    <property type="component" value="Chromosome"/>
</dbReference>
<dbReference type="CDD" id="cd01002">
    <property type="entry name" value="PBP2_Ehub_like"/>
    <property type="match status" value="1"/>
</dbReference>
<proteinExistence type="predicted"/>
<evidence type="ECO:0000313" key="3">
    <source>
        <dbReference type="EMBL" id="QOV38126.1"/>
    </source>
</evidence>
<dbReference type="InterPro" id="IPR001638">
    <property type="entry name" value="Solute-binding_3/MltF_N"/>
</dbReference>
<keyword evidence="1" id="KW-0732">Signal</keyword>
<dbReference type="PANTHER" id="PTHR35936:SF17">
    <property type="entry name" value="ARGININE-BINDING EXTRACELLULAR PROTEIN ARTP"/>
    <property type="match status" value="1"/>
</dbReference>
<evidence type="ECO:0000259" key="2">
    <source>
        <dbReference type="SMART" id="SM00062"/>
    </source>
</evidence>
<feature type="domain" description="Solute-binding protein family 3/N-terminal" evidence="2">
    <location>
        <begin position="65"/>
        <end position="287"/>
    </location>
</feature>
<sequence>MARPHANRSGTDNGYHRGLSRRSLLAGAASLGAAGALGVAGCSRVPEEGKVLGGSLLDTLRDRGVAKIGIASEPPFGYVGDDGKATGEAPAIAEVIFKRLGIDEVKPVPVDFGALIPGLKAQQFDVVSAGMYINPTRCEQVLFSDPDYLMLDAFIVKKGNPHGIKTYEDIKKKGLRLASGKAYAEIDYAKAAGITDILVLPDQVAGLDAVSQGRVDAFAGTNITVKTAVKGASRASATEAFQPMVDGKPAYGAGGFAFRQSEKNFRDAFNKELLKLKEDNYKELLKIVEPFGFGRAEMTDLTAKELCAG</sequence>
<dbReference type="Gene3D" id="3.40.190.10">
    <property type="entry name" value="Periplasmic binding protein-like II"/>
    <property type="match status" value="2"/>
</dbReference>
<gene>
    <name evidence="3" type="primary">ehuB</name>
    <name evidence="3" type="ORF">IM697_06955</name>
</gene>
<organism evidence="3 4">
    <name type="scientific">Streptomyces ferrugineus</name>
    <dbReference type="NCBI Taxonomy" id="1413221"/>
    <lineage>
        <taxon>Bacteria</taxon>
        <taxon>Bacillati</taxon>
        <taxon>Actinomycetota</taxon>
        <taxon>Actinomycetes</taxon>
        <taxon>Kitasatosporales</taxon>
        <taxon>Streptomycetaceae</taxon>
        <taxon>Streptomyces</taxon>
    </lineage>
</organism>
<dbReference type="SUPFAM" id="SSF53850">
    <property type="entry name" value="Periplasmic binding protein-like II"/>
    <property type="match status" value="1"/>
</dbReference>
<dbReference type="RefSeq" id="WP_194045701.1">
    <property type="nucleotide sequence ID" value="NZ_CP063373.1"/>
</dbReference>
<dbReference type="EMBL" id="CP063373">
    <property type="protein sequence ID" value="QOV38126.1"/>
    <property type="molecule type" value="Genomic_DNA"/>
</dbReference>
<dbReference type="InterPro" id="IPR006311">
    <property type="entry name" value="TAT_signal"/>
</dbReference>
<protein>
    <submittedName>
        <fullName evidence="3">Ectoine/hydroxyectoine ABC transporter substrate-binding protein EhuB</fullName>
    </submittedName>
</protein>
<dbReference type="PROSITE" id="PS51318">
    <property type="entry name" value="TAT"/>
    <property type="match status" value="1"/>
</dbReference>